<comment type="caution">
    <text evidence="2">The sequence shown here is derived from an EMBL/GenBank/DDBJ whole genome shotgun (WGS) entry which is preliminary data.</text>
</comment>
<name>F9G933_FUSOF</name>
<organism evidence="2">
    <name type="scientific">Fusarium oxysporum (strain Fo5176)</name>
    <name type="common">Fusarium vascular wilt</name>
    <dbReference type="NCBI Taxonomy" id="660025"/>
    <lineage>
        <taxon>Eukaryota</taxon>
        <taxon>Fungi</taxon>
        <taxon>Dikarya</taxon>
        <taxon>Ascomycota</taxon>
        <taxon>Pezizomycotina</taxon>
        <taxon>Sordariomycetes</taxon>
        <taxon>Hypocreomycetidae</taxon>
        <taxon>Hypocreales</taxon>
        <taxon>Nectriaceae</taxon>
        <taxon>Fusarium</taxon>
        <taxon>Fusarium oxysporum species complex</taxon>
    </lineage>
</organism>
<sequence length="44" mass="4812">MDPSLKLASLTTPSAIFIYLNGIILPVISHGHHVVSLVWVVSRE</sequence>
<evidence type="ECO:0000313" key="2">
    <source>
        <dbReference type="EMBL" id="EGU74324.1"/>
    </source>
</evidence>
<protein>
    <submittedName>
        <fullName evidence="2">Uncharacterized protein</fullName>
    </submittedName>
</protein>
<keyword evidence="1" id="KW-0812">Transmembrane</keyword>
<dbReference type="AlphaFoldDB" id="F9G933"/>
<accession>F9G933</accession>
<proteinExistence type="predicted"/>
<feature type="transmembrane region" description="Helical" evidence="1">
    <location>
        <begin position="16"/>
        <end position="41"/>
    </location>
</feature>
<keyword evidence="1" id="KW-1133">Transmembrane helix</keyword>
<dbReference type="EMBL" id="AFQF01003697">
    <property type="protein sequence ID" value="EGU74324.1"/>
    <property type="molecule type" value="Genomic_DNA"/>
</dbReference>
<reference evidence="2" key="1">
    <citation type="journal article" date="2012" name="Mol. Plant Microbe Interact.">
        <title>A highly conserved effector in Fusarium oxysporum is required for full virulence on Arabidopsis.</title>
        <authorList>
            <person name="Thatcher L.F."/>
            <person name="Gardiner D.M."/>
            <person name="Kazan K."/>
            <person name="Manners J."/>
        </authorList>
    </citation>
    <scope>NUCLEOTIDE SEQUENCE [LARGE SCALE GENOMIC DNA]</scope>
    <source>
        <strain evidence="2">Fo5176</strain>
    </source>
</reference>
<keyword evidence="1" id="KW-0472">Membrane</keyword>
<evidence type="ECO:0000256" key="1">
    <source>
        <dbReference type="SAM" id="Phobius"/>
    </source>
</evidence>
<gene>
    <name evidence="2" type="ORF">FOXB_15165</name>
</gene>